<gene>
    <name evidence="3" type="ORF">GLV81_14180</name>
</gene>
<feature type="signal peptide" evidence="1">
    <location>
        <begin position="1"/>
        <end position="19"/>
    </location>
</feature>
<dbReference type="InterPro" id="IPR013766">
    <property type="entry name" value="Thioredoxin_domain"/>
</dbReference>
<evidence type="ECO:0000313" key="3">
    <source>
        <dbReference type="EMBL" id="QGW29098.1"/>
    </source>
</evidence>
<organism evidence="3 4">
    <name type="scientific">Phnomibacter ginsenosidimutans</name>
    <dbReference type="NCBI Taxonomy" id="2676868"/>
    <lineage>
        <taxon>Bacteria</taxon>
        <taxon>Pseudomonadati</taxon>
        <taxon>Bacteroidota</taxon>
        <taxon>Chitinophagia</taxon>
        <taxon>Chitinophagales</taxon>
        <taxon>Chitinophagaceae</taxon>
        <taxon>Phnomibacter</taxon>
    </lineage>
</organism>
<dbReference type="EMBL" id="CP046566">
    <property type="protein sequence ID" value="QGW29098.1"/>
    <property type="molecule type" value="Genomic_DNA"/>
</dbReference>
<keyword evidence="1" id="KW-0732">Signal</keyword>
<keyword evidence="4" id="KW-1185">Reference proteome</keyword>
<name>A0A6I6GN33_9BACT</name>
<dbReference type="SUPFAM" id="SSF52833">
    <property type="entry name" value="Thioredoxin-like"/>
    <property type="match status" value="1"/>
</dbReference>
<feature type="domain" description="Thioredoxin" evidence="2">
    <location>
        <begin position="27"/>
        <end position="165"/>
    </location>
</feature>
<accession>A0A6I6GN33</accession>
<feature type="chain" id="PRO_5026349038" evidence="1">
    <location>
        <begin position="20"/>
        <end position="165"/>
    </location>
</feature>
<dbReference type="RefSeq" id="WP_157479451.1">
    <property type="nucleotide sequence ID" value="NZ_CP046566.1"/>
</dbReference>
<evidence type="ECO:0000256" key="1">
    <source>
        <dbReference type="SAM" id="SignalP"/>
    </source>
</evidence>
<proteinExistence type="predicted"/>
<dbReference type="InterPro" id="IPR036249">
    <property type="entry name" value="Thioredoxin-like_sf"/>
</dbReference>
<sequence>MKTLFTSLLLLMAASPVWAQPGKAASYKTQQTIPAVQLVSWNKQPFFSNKVQTAGKTLVLVYFSPTCSHCLEFTESLTGKLKQFKNVQFLFVSAYSVEEIKTFAITRGLTKMPNFTVGQDPEFKLGGFYELKEIPSIFVYGKNGKLKKSFDSKVKMEDLIVSANE</sequence>
<dbReference type="AlphaFoldDB" id="A0A6I6GN33"/>
<dbReference type="InterPro" id="IPR012336">
    <property type="entry name" value="Thioredoxin-like_fold"/>
</dbReference>
<dbReference type="KEGG" id="fls:GLV81_14180"/>
<evidence type="ECO:0000259" key="2">
    <source>
        <dbReference type="PROSITE" id="PS51352"/>
    </source>
</evidence>
<dbReference type="Gene3D" id="3.40.30.10">
    <property type="entry name" value="Glutaredoxin"/>
    <property type="match status" value="1"/>
</dbReference>
<protein>
    <submittedName>
        <fullName evidence="3">Redoxin domain-containing protein</fullName>
    </submittedName>
</protein>
<evidence type="ECO:0000313" key="4">
    <source>
        <dbReference type="Proteomes" id="UP000426027"/>
    </source>
</evidence>
<reference evidence="3 4" key="1">
    <citation type="submission" date="2019-11" db="EMBL/GenBank/DDBJ databases">
        <authorList>
            <person name="Im W.T."/>
        </authorList>
    </citation>
    <scope>NUCLEOTIDE SEQUENCE [LARGE SCALE GENOMIC DNA]</scope>
    <source>
        <strain evidence="3 4">SB-02</strain>
    </source>
</reference>
<dbReference type="PROSITE" id="PS51352">
    <property type="entry name" value="THIOREDOXIN_2"/>
    <property type="match status" value="1"/>
</dbReference>
<dbReference type="Proteomes" id="UP000426027">
    <property type="component" value="Chromosome"/>
</dbReference>
<dbReference type="Pfam" id="PF13905">
    <property type="entry name" value="Thioredoxin_8"/>
    <property type="match status" value="1"/>
</dbReference>